<dbReference type="STRING" id="984485.A0A1E4RNB0"/>
<dbReference type="GO" id="GO:0004788">
    <property type="term" value="F:thiamine diphosphokinase activity"/>
    <property type="evidence" value="ECO:0007669"/>
    <property type="project" value="UniProtKB-UniRule"/>
</dbReference>
<name>A0A1E4RNB0_9ASCO</name>
<dbReference type="InterPro" id="IPR007371">
    <property type="entry name" value="TPK_catalytic"/>
</dbReference>
<dbReference type="RefSeq" id="XP_020077824.1">
    <property type="nucleotide sequence ID" value="XM_020220833.1"/>
</dbReference>
<dbReference type="UniPathway" id="UPA00060">
    <property type="reaction ID" value="UER00597"/>
</dbReference>
<dbReference type="Pfam" id="PF04263">
    <property type="entry name" value="TPK_catalytic"/>
    <property type="match status" value="1"/>
</dbReference>
<dbReference type="EMBL" id="KV454539">
    <property type="protein sequence ID" value="ODV68757.1"/>
    <property type="molecule type" value="Genomic_DNA"/>
</dbReference>
<reference evidence="10" key="1">
    <citation type="submission" date="2016-05" db="EMBL/GenBank/DDBJ databases">
        <title>Comparative genomics of biotechnologically important yeasts.</title>
        <authorList>
            <consortium name="DOE Joint Genome Institute"/>
            <person name="Riley R."/>
            <person name="Haridas S."/>
            <person name="Wolfe K.H."/>
            <person name="Lopes M.R."/>
            <person name="Hittinger C.T."/>
            <person name="Goker M."/>
            <person name="Salamov A."/>
            <person name="Wisecaver J."/>
            <person name="Long T.M."/>
            <person name="Aerts A.L."/>
            <person name="Barry K."/>
            <person name="Choi C."/>
            <person name="Clum A."/>
            <person name="Coughlan A.Y."/>
            <person name="Deshpande S."/>
            <person name="Douglass A.P."/>
            <person name="Hanson S.J."/>
            <person name="Klenk H.-P."/>
            <person name="Labutti K."/>
            <person name="Lapidus A."/>
            <person name="Lindquist E."/>
            <person name="Lipzen A."/>
            <person name="Meier-Kolthoff J.P."/>
            <person name="Ohm R.A."/>
            <person name="Otillar R.P."/>
            <person name="Pangilinan J."/>
            <person name="Peng Y."/>
            <person name="Rokas A."/>
            <person name="Rosa C.A."/>
            <person name="Scheuner C."/>
            <person name="Sibirny A.A."/>
            <person name="Slot J.C."/>
            <person name="Stielow J.B."/>
            <person name="Sun H."/>
            <person name="Kurtzman C.P."/>
            <person name="Blackwell M."/>
            <person name="Grigoriev I.V."/>
            <person name="Jeffries T.W."/>
        </authorList>
    </citation>
    <scope>NUCLEOTIDE SEQUENCE [LARGE SCALE GENOMIC DNA]</scope>
    <source>
        <strain evidence="10">NRRL Y-1933</strain>
    </source>
</reference>
<accession>A0A1E4RNB0</accession>
<dbReference type="SMART" id="SM00983">
    <property type="entry name" value="TPK_B1_binding"/>
    <property type="match status" value="1"/>
</dbReference>
<evidence type="ECO:0000256" key="3">
    <source>
        <dbReference type="ARBA" id="ARBA00022679"/>
    </source>
</evidence>
<dbReference type="Gene3D" id="2.60.120.320">
    <property type="entry name" value="Thiamin pyrophosphokinase, thiamin-binding domain"/>
    <property type="match status" value="1"/>
</dbReference>
<keyword evidence="4 7" id="KW-0547">Nucleotide-binding</keyword>
<evidence type="ECO:0000256" key="5">
    <source>
        <dbReference type="ARBA" id="ARBA00022777"/>
    </source>
</evidence>
<dbReference type="SUPFAM" id="SSF63999">
    <property type="entry name" value="Thiamin pyrophosphokinase, catalytic domain"/>
    <property type="match status" value="1"/>
</dbReference>
<evidence type="ECO:0000313" key="9">
    <source>
        <dbReference type="EMBL" id="ODV68757.1"/>
    </source>
</evidence>
<dbReference type="Gene3D" id="3.40.50.10240">
    <property type="entry name" value="Thiamin pyrophosphokinase, catalytic domain"/>
    <property type="match status" value="1"/>
</dbReference>
<dbReference type="InterPro" id="IPR036371">
    <property type="entry name" value="TPK_B1-bd_sf"/>
</dbReference>
<dbReference type="GeneID" id="30995383"/>
<evidence type="ECO:0000256" key="7">
    <source>
        <dbReference type="PIRNR" id="PIRNR031057"/>
    </source>
</evidence>
<dbReference type="PANTHER" id="PTHR13622:SF8">
    <property type="entry name" value="THIAMIN PYROPHOSPHOKINASE 1"/>
    <property type="match status" value="1"/>
</dbReference>
<evidence type="ECO:0000256" key="6">
    <source>
        <dbReference type="ARBA" id="ARBA00022840"/>
    </source>
</evidence>
<keyword evidence="3 7" id="KW-0808">Transferase</keyword>
<dbReference type="InterPro" id="IPR016966">
    <property type="entry name" value="Thiamin_pyrophosphokinase_euk"/>
</dbReference>
<dbReference type="InterPro" id="IPR036759">
    <property type="entry name" value="TPK_catalytic_sf"/>
</dbReference>
<dbReference type="InterPro" id="IPR006282">
    <property type="entry name" value="Thi_PPkinase"/>
</dbReference>
<dbReference type="OrthoDB" id="25149at2759"/>
<dbReference type="Proteomes" id="UP000095085">
    <property type="component" value="Unassembled WGS sequence"/>
</dbReference>
<evidence type="ECO:0000256" key="1">
    <source>
        <dbReference type="ARBA" id="ARBA00005078"/>
    </source>
</evidence>
<comment type="similarity">
    <text evidence="2 7">Belongs to the thiamine pyrophosphokinase family.</text>
</comment>
<dbReference type="PANTHER" id="PTHR13622">
    <property type="entry name" value="THIAMIN PYROPHOSPHOKINASE"/>
    <property type="match status" value="1"/>
</dbReference>
<gene>
    <name evidence="9" type="ORF">HYPBUDRAFT_152087</name>
</gene>
<evidence type="ECO:0000256" key="4">
    <source>
        <dbReference type="ARBA" id="ARBA00022741"/>
    </source>
</evidence>
<dbReference type="GO" id="GO:0005524">
    <property type="term" value="F:ATP binding"/>
    <property type="evidence" value="ECO:0007669"/>
    <property type="project" value="UniProtKB-UniRule"/>
</dbReference>
<dbReference type="GO" id="GO:0006772">
    <property type="term" value="P:thiamine metabolic process"/>
    <property type="evidence" value="ECO:0007669"/>
    <property type="project" value="InterPro"/>
</dbReference>
<keyword evidence="10" id="KW-1185">Reference proteome</keyword>
<dbReference type="PIRSF" id="PIRSF031057">
    <property type="entry name" value="Thiamin_pyrophosphokinase"/>
    <property type="match status" value="1"/>
</dbReference>
<dbReference type="GO" id="GO:0009229">
    <property type="term" value="P:thiamine diphosphate biosynthetic process"/>
    <property type="evidence" value="ECO:0007669"/>
    <property type="project" value="UniProtKB-UniRule"/>
</dbReference>
<dbReference type="AlphaFoldDB" id="A0A1E4RNB0"/>
<evidence type="ECO:0000259" key="8">
    <source>
        <dbReference type="SMART" id="SM00983"/>
    </source>
</evidence>
<sequence length="309" mass="34721">MLYTDTQKTNVVERPDNYDFEVGGESLDHQLRPFQIFTDSTRQERSCLLFLNTPVQSMDLKVFWSRTQLHICADGAANHLYEYFNSHPEDRSRYVPDLIIGDFDSLKPEVAKYYSGLGTTVIKQETQWSTDFTKSAYATILYFAGPELRAKLLKGDVDGYDGLGELAHQLLETPGLSDIRIYALGGIGGRFDQTISSVAQLYKLKNTFNHLHTFFISDSDIIFLLRKGKTLIQYANKQSFNVSDTAPKCGLLPFGRETILSSQGLKYDMTNWKSSIQGNMSTSNGVAGTKGFSVQTSDDIVMTIEVSFK</sequence>
<dbReference type="InterPro" id="IPR007373">
    <property type="entry name" value="Thiamin_PyroPKinase_B1-bd"/>
</dbReference>
<dbReference type="Pfam" id="PF04265">
    <property type="entry name" value="TPK_B1_binding"/>
    <property type="match status" value="1"/>
</dbReference>
<keyword evidence="6 7" id="KW-0067">ATP-binding</keyword>
<dbReference type="SUPFAM" id="SSF63862">
    <property type="entry name" value="Thiamin pyrophosphokinase, substrate-binding domain"/>
    <property type="match status" value="1"/>
</dbReference>
<feature type="domain" description="Thiamin pyrophosphokinase thiamin-binding" evidence="8">
    <location>
        <begin position="228"/>
        <end position="300"/>
    </location>
</feature>
<dbReference type="CDD" id="cd07995">
    <property type="entry name" value="TPK"/>
    <property type="match status" value="1"/>
</dbReference>
<comment type="catalytic activity">
    <reaction evidence="7">
        <text>thiamine + ATP = thiamine diphosphate + AMP + H(+)</text>
        <dbReference type="Rhea" id="RHEA:11576"/>
        <dbReference type="ChEBI" id="CHEBI:15378"/>
        <dbReference type="ChEBI" id="CHEBI:18385"/>
        <dbReference type="ChEBI" id="CHEBI:30616"/>
        <dbReference type="ChEBI" id="CHEBI:58937"/>
        <dbReference type="ChEBI" id="CHEBI:456215"/>
    </reaction>
</comment>
<organism evidence="9 10">
    <name type="scientific">Hyphopichia burtonii NRRL Y-1933</name>
    <dbReference type="NCBI Taxonomy" id="984485"/>
    <lineage>
        <taxon>Eukaryota</taxon>
        <taxon>Fungi</taxon>
        <taxon>Dikarya</taxon>
        <taxon>Ascomycota</taxon>
        <taxon>Saccharomycotina</taxon>
        <taxon>Pichiomycetes</taxon>
        <taxon>Debaryomycetaceae</taxon>
        <taxon>Hyphopichia</taxon>
    </lineage>
</organism>
<proteinExistence type="inferred from homology"/>
<dbReference type="EC" id="2.7.6.2" evidence="7"/>
<evidence type="ECO:0000313" key="10">
    <source>
        <dbReference type="Proteomes" id="UP000095085"/>
    </source>
</evidence>
<keyword evidence="5 7" id="KW-0418">Kinase</keyword>
<evidence type="ECO:0000256" key="2">
    <source>
        <dbReference type="ARBA" id="ARBA00006785"/>
    </source>
</evidence>
<protein>
    <recommendedName>
        <fullName evidence="7">Thiamine pyrophosphokinase</fullName>
        <ecNumber evidence="7">2.7.6.2</ecNumber>
    </recommendedName>
</protein>
<comment type="pathway">
    <text evidence="1 7">Cofactor biosynthesis; thiamine diphosphate biosynthesis; thiamine diphosphate from thiamine: step 1/1.</text>
</comment>
<dbReference type="GO" id="GO:0016301">
    <property type="term" value="F:kinase activity"/>
    <property type="evidence" value="ECO:0007669"/>
    <property type="project" value="UniProtKB-UniRule"/>
</dbReference>
<dbReference type="GO" id="GO:0030975">
    <property type="term" value="F:thiamine binding"/>
    <property type="evidence" value="ECO:0007669"/>
    <property type="project" value="UniProtKB-UniRule"/>
</dbReference>